<gene>
    <name evidence="2" type="ORF">SAMN02745132_02265</name>
</gene>
<dbReference type="EMBL" id="FUXU01000025">
    <property type="protein sequence ID" value="SKA55076.1"/>
    <property type="molecule type" value="Genomic_DNA"/>
</dbReference>
<accession>A0A1T4UR07</accession>
<dbReference type="AlphaFoldDB" id="A0A1T4UR07"/>
<sequence length="58" mass="6145">MTEHNDADGQNQGESDHTDAHLTIKNGQVFVIRDGVANPVPFSSDVKANDLVVANPSA</sequence>
<evidence type="ECO:0000313" key="3">
    <source>
        <dbReference type="Proteomes" id="UP000190162"/>
    </source>
</evidence>
<evidence type="ECO:0000256" key="1">
    <source>
        <dbReference type="SAM" id="MobiDB-lite"/>
    </source>
</evidence>
<evidence type="ECO:0000313" key="2">
    <source>
        <dbReference type="EMBL" id="SKA55076.1"/>
    </source>
</evidence>
<proteinExistence type="predicted"/>
<dbReference type="RefSeq" id="WP_244556565.1">
    <property type="nucleotide sequence ID" value="NZ_FUXU01000025.1"/>
</dbReference>
<name>A0A1T4UR07_9GAMM</name>
<reference evidence="3" key="1">
    <citation type="submission" date="2017-02" db="EMBL/GenBank/DDBJ databases">
        <authorList>
            <person name="Varghese N."/>
            <person name="Submissions S."/>
        </authorList>
    </citation>
    <scope>NUCLEOTIDE SEQUENCE [LARGE SCALE GENOMIC DNA]</scope>
    <source>
        <strain evidence="3">DSM 22720</strain>
    </source>
</reference>
<keyword evidence="3" id="KW-1185">Reference proteome</keyword>
<protein>
    <submittedName>
        <fullName evidence="2">Uncharacterized protein</fullName>
    </submittedName>
</protein>
<feature type="region of interest" description="Disordered" evidence="1">
    <location>
        <begin position="1"/>
        <end position="22"/>
    </location>
</feature>
<dbReference type="Proteomes" id="UP000190162">
    <property type="component" value="Unassembled WGS sequence"/>
</dbReference>
<organism evidence="2 3">
    <name type="scientific">Enterovibrio nigricans DSM 22720</name>
    <dbReference type="NCBI Taxonomy" id="1121868"/>
    <lineage>
        <taxon>Bacteria</taxon>
        <taxon>Pseudomonadati</taxon>
        <taxon>Pseudomonadota</taxon>
        <taxon>Gammaproteobacteria</taxon>
        <taxon>Vibrionales</taxon>
        <taxon>Vibrionaceae</taxon>
        <taxon>Enterovibrio</taxon>
    </lineage>
</organism>